<evidence type="ECO:0000256" key="2">
    <source>
        <dbReference type="ARBA" id="ARBA00006426"/>
    </source>
</evidence>
<dbReference type="FunFam" id="2.30.39.10:FF:000014">
    <property type="entry name" value="Serpin family B member 9"/>
    <property type="match status" value="1"/>
</dbReference>
<name>A0A672SS63_SINGR</name>
<dbReference type="InterPro" id="IPR036186">
    <property type="entry name" value="Serpin_sf"/>
</dbReference>
<dbReference type="PANTHER" id="PTHR11461">
    <property type="entry name" value="SERINE PROTEASE INHIBITOR, SERPIN"/>
    <property type="match status" value="1"/>
</dbReference>
<dbReference type="GO" id="GO:0004867">
    <property type="term" value="F:serine-type endopeptidase inhibitor activity"/>
    <property type="evidence" value="ECO:0007669"/>
    <property type="project" value="UniProtKB-KW"/>
</dbReference>
<evidence type="ECO:0000313" key="12">
    <source>
        <dbReference type="Proteomes" id="UP000472262"/>
    </source>
</evidence>
<reference evidence="11" key="2">
    <citation type="submission" date="2025-09" db="UniProtKB">
        <authorList>
            <consortium name="Ensembl"/>
        </authorList>
    </citation>
    <scope>IDENTIFICATION</scope>
</reference>
<dbReference type="InterPro" id="IPR042185">
    <property type="entry name" value="Serpin_sf_2"/>
</dbReference>
<reference evidence="11" key="1">
    <citation type="submission" date="2025-08" db="UniProtKB">
        <authorList>
            <consortium name="Ensembl"/>
        </authorList>
    </citation>
    <scope>IDENTIFICATION</scope>
</reference>
<dbReference type="GO" id="GO:0005737">
    <property type="term" value="C:cytoplasm"/>
    <property type="evidence" value="ECO:0007669"/>
    <property type="project" value="UniProtKB-SubCell"/>
</dbReference>
<comment type="similarity">
    <text evidence="2">Belongs to the serpin family. Ov-serpin subfamily.</text>
</comment>
<comment type="subcellular location">
    <subcellularLocation>
        <location evidence="1">Cytoplasm</location>
    </subcellularLocation>
</comment>
<dbReference type="AlphaFoldDB" id="A0A672SS63"/>
<dbReference type="KEGG" id="sgh:107552528"/>
<dbReference type="PROSITE" id="PS00284">
    <property type="entry name" value="SERPIN"/>
    <property type="match status" value="1"/>
</dbReference>
<dbReference type="Gene3D" id="3.30.497.10">
    <property type="entry name" value="Antithrombin, subunit I, domain 2"/>
    <property type="match status" value="2"/>
</dbReference>
<dbReference type="Pfam" id="PF00079">
    <property type="entry name" value="Serpin"/>
    <property type="match status" value="1"/>
</dbReference>
<dbReference type="RefSeq" id="XP_016089912.1">
    <property type="nucleotide sequence ID" value="XM_016234426.1"/>
</dbReference>
<dbReference type="InterPro" id="IPR000215">
    <property type="entry name" value="Serpin_fam"/>
</dbReference>
<evidence type="ECO:0000313" key="11">
    <source>
        <dbReference type="Ensembl" id="ENSSGRP00000105021.1"/>
    </source>
</evidence>
<dbReference type="InterPro" id="IPR023796">
    <property type="entry name" value="Serpin_dom"/>
</dbReference>
<proteinExistence type="inferred from homology"/>
<organism evidence="11 12">
    <name type="scientific">Sinocyclocheilus grahami</name>
    <name type="common">Dianchi golden-line fish</name>
    <name type="synonym">Barbus grahami</name>
    <dbReference type="NCBI Taxonomy" id="75366"/>
    <lineage>
        <taxon>Eukaryota</taxon>
        <taxon>Metazoa</taxon>
        <taxon>Chordata</taxon>
        <taxon>Craniata</taxon>
        <taxon>Vertebrata</taxon>
        <taxon>Euteleostomi</taxon>
        <taxon>Actinopterygii</taxon>
        <taxon>Neopterygii</taxon>
        <taxon>Teleostei</taxon>
        <taxon>Ostariophysi</taxon>
        <taxon>Cypriniformes</taxon>
        <taxon>Cyprinidae</taxon>
        <taxon>Cyprininae</taxon>
        <taxon>Sinocyclocheilus</taxon>
    </lineage>
</organism>
<dbReference type="FunCoup" id="A0A672SS63">
    <property type="interactions" value="118"/>
</dbReference>
<keyword evidence="3" id="KW-0963">Cytoplasm</keyword>
<accession>A0A672SS63</accession>
<evidence type="ECO:0000256" key="6">
    <source>
        <dbReference type="ARBA" id="ARBA00022990"/>
    </source>
</evidence>
<evidence type="ECO:0000256" key="1">
    <source>
        <dbReference type="ARBA" id="ARBA00004496"/>
    </source>
</evidence>
<evidence type="ECO:0000256" key="7">
    <source>
        <dbReference type="ARBA" id="ARBA00038828"/>
    </source>
</evidence>
<evidence type="ECO:0000256" key="3">
    <source>
        <dbReference type="ARBA" id="ARBA00022490"/>
    </source>
</evidence>
<dbReference type="SUPFAM" id="SSF56574">
    <property type="entry name" value="Serpins"/>
    <property type="match status" value="1"/>
</dbReference>
<evidence type="ECO:0000256" key="8">
    <source>
        <dbReference type="ARBA" id="ARBA00039202"/>
    </source>
</evidence>
<dbReference type="OMA" id="TPMFVAD"/>
<dbReference type="InterPro" id="IPR023795">
    <property type="entry name" value="Serpin_CS"/>
</dbReference>
<feature type="region of interest" description="Disordered" evidence="9">
    <location>
        <begin position="66"/>
        <end position="122"/>
    </location>
</feature>
<dbReference type="InterPro" id="IPR042178">
    <property type="entry name" value="Serpin_sf_1"/>
</dbReference>
<evidence type="ECO:0000259" key="10">
    <source>
        <dbReference type="SMART" id="SM00093"/>
    </source>
</evidence>
<comment type="subunit">
    <text evidence="7">Forms a complex with the monomeric form of beta-tryptase.</text>
</comment>
<keyword evidence="12" id="KW-1185">Reference proteome</keyword>
<protein>
    <recommendedName>
        <fullName evidence="8">Serpin B6</fullName>
    </recommendedName>
</protein>
<keyword evidence="6" id="KW-0007">Acetylation</keyword>
<dbReference type="Gene3D" id="2.30.39.10">
    <property type="entry name" value="Alpha-1-antitrypsin, domain 1"/>
    <property type="match status" value="1"/>
</dbReference>
<dbReference type="SMART" id="SM00093">
    <property type="entry name" value="SERPIN"/>
    <property type="match status" value="1"/>
</dbReference>
<dbReference type="Ensembl" id="ENSSGRT00000111652.1">
    <property type="protein sequence ID" value="ENSSGRP00000105021.1"/>
    <property type="gene ID" value="ENSSGRG00000052028.1"/>
</dbReference>
<dbReference type="CDD" id="cd19956">
    <property type="entry name" value="serpinB"/>
    <property type="match status" value="1"/>
</dbReference>
<sequence length="438" mass="49035">MERLSAANTQFSLNLFKKISGENTSGNVFYSPISISSALAMVSLGAKGNTAVQMFKVLGFNNPAKPDVGTPAPHQQAQKPQMPCGVKGQHGPTMTQQSQKSEIPAELKKSPAQPTPGQKTEDQIHSSFNKLMSELKKPGAPYVLSLANRLYGEQSYQFVEKFLNDAKIYYEAGLEEVDFKKKSEAARVDINKWVEKNTQEKIKDLLSQGSINEMTRLVLVNAIYFKGNWEKKFPKEATSDGQFKMNKTRTKPVKMMHQESKFPLAFIPEMDSQVLELPYVGKNLSMLIILPNEIQDETTGLQKLEKALTYEKLMEWTKPSKMLQEGVEVSLPRFKMEETYDMKSLLISMGMEDVFDGQKVNLSGMSPNNDLVVSKVIHKAFVEVNEEGTEAAAATGVIISGYSMTLPPKTFIADHPFLFFIRHNPSNSILFYGRFCSP</sequence>
<gene>
    <name evidence="11" type="primary">LOC107552528</name>
</gene>
<dbReference type="OrthoDB" id="671595at2759"/>
<dbReference type="Proteomes" id="UP000472262">
    <property type="component" value="Unassembled WGS sequence"/>
</dbReference>
<feature type="domain" description="Serpin" evidence="10">
    <location>
        <begin position="13"/>
        <end position="438"/>
    </location>
</feature>
<keyword evidence="4" id="KW-0646">Protease inhibitor</keyword>
<evidence type="ECO:0000256" key="5">
    <source>
        <dbReference type="ARBA" id="ARBA00022900"/>
    </source>
</evidence>
<evidence type="ECO:0000256" key="4">
    <source>
        <dbReference type="ARBA" id="ARBA00022690"/>
    </source>
</evidence>
<dbReference type="PANTHER" id="PTHR11461:SF204">
    <property type="entry name" value="SERPIN B6"/>
    <property type="match status" value="1"/>
</dbReference>
<keyword evidence="5" id="KW-0722">Serine protease inhibitor</keyword>
<evidence type="ECO:0000256" key="9">
    <source>
        <dbReference type="SAM" id="MobiDB-lite"/>
    </source>
</evidence>
<feature type="compositionally biased region" description="Polar residues" evidence="9">
    <location>
        <begin position="92"/>
        <end position="101"/>
    </location>
</feature>
<dbReference type="GO" id="GO:0005615">
    <property type="term" value="C:extracellular space"/>
    <property type="evidence" value="ECO:0007669"/>
    <property type="project" value="InterPro"/>
</dbReference>
<dbReference type="InParanoid" id="A0A672SS63"/>
<dbReference type="GeneID" id="107552528"/>